<gene>
    <name evidence="1" type="ORF">SAMN05421538_10974</name>
</gene>
<proteinExistence type="predicted"/>
<dbReference type="Proteomes" id="UP000199344">
    <property type="component" value="Unassembled WGS sequence"/>
</dbReference>
<evidence type="ECO:0000313" key="1">
    <source>
        <dbReference type="EMBL" id="SDE67036.1"/>
    </source>
</evidence>
<evidence type="ECO:0000313" key="2">
    <source>
        <dbReference type="Proteomes" id="UP000199344"/>
    </source>
</evidence>
<keyword evidence="2" id="KW-1185">Reference proteome</keyword>
<accession>A0A1G7EU67</accession>
<reference evidence="1 2" key="1">
    <citation type="submission" date="2016-10" db="EMBL/GenBank/DDBJ databases">
        <authorList>
            <person name="de Groot N.N."/>
        </authorList>
    </citation>
    <scope>NUCLEOTIDE SEQUENCE [LARGE SCALE GENOMIC DNA]</scope>
    <source>
        <strain evidence="1 2">DSM 22220</strain>
    </source>
</reference>
<sequence length="223" mass="24118">MAATAPAWAQTGAATETATLAPIVWSHKDRNMPVKGTRISPADIGDDGHNFRYCNGDTGTENMNDFVKRGESCPPDGIRRVHSFTREDLRLAPIYTEVADMAAGQTGYEPRGQIAPPRYDEIAAGNATISADWEVFGAMSAVPVMLDLADPGIEYMLQEDGELAVLLPREKAEQIDKLARDYSAAQAAMEIQQAAEVATALHEEEVAQEAAAAAQDMDMEMDM</sequence>
<name>A0A1G7EU67_9RHOB</name>
<protein>
    <submittedName>
        <fullName evidence="1">Uncharacterized protein</fullName>
    </submittedName>
</protein>
<dbReference type="STRING" id="591205.SAMN05421538_10974"/>
<dbReference type="AlphaFoldDB" id="A0A1G7EU67"/>
<dbReference type="EMBL" id="FNAH01000009">
    <property type="protein sequence ID" value="SDE67036.1"/>
    <property type="molecule type" value="Genomic_DNA"/>
</dbReference>
<organism evidence="1 2">
    <name type="scientific">Paracoccus isoporae</name>
    <dbReference type="NCBI Taxonomy" id="591205"/>
    <lineage>
        <taxon>Bacteria</taxon>
        <taxon>Pseudomonadati</taxon>
        <taxon>Pseudomonadota</taxon>
        <taxon>Alphaproteobacteria</taxon>
        <taxon>Rhodobacterales</taxon>
        <taxon>Paracoccaceae</taxon>
        <taxon>Paracoccus</taxon>
    </lineage>
</organism>